<feature type="binding site" description="in other chain" evidence="14">
    <location>
        <position position="104"/>
    </location>
    <ligand>
        <name>substrate</name>
        <note>ligand shared between dimeric partners</note>
    </ligand>
</feature>
<evidence type="ECO:0000256" key="2">
    <source>
        <dbReference type="ARBA" id="ARBA00004874"/>
    </source>
</evidence>
<keyword evidence="8 12" id="KW-0560">Oxidoreductase</keyword>
<dbReference type="InterPro" id="IPR008927">
    <property type="entry name" value="6-PGluconate_DH-like_C_sf"/>
</dbReference>
<evidence type="ECO:0000313" key="21">
    <source>
        <dbReference type="Proteomes" id="UP000324162"/>
    </source>
</evidence>
<evidence type="ECO:0000256" key="6">
    <source>
        <dbReference type="ARBA" id="ARBA00018193"/>
    </source>
</evidence>
<reference evidence="18 19" key="1">
    <citation type="submission" date="2014-04" db="EMBL/GenBank/DDBJ databases">
        <title>Pseudoalteromonas galatheae sp. nov., isolated from a deep-sea polychaete near Canal Concepcion, Chile.</title>
        <authorList>
            <person name="Machado H.R."/>
            <person name="Gram L."/>
            <person name="Vynne N.G."/>
        </authorList>
    </citation>
    <scope>NUCLEOTIDE SEQUENCE [LARGE SCALE GENOMIC DNA]</scope>
    <source>
        <strain evidence="18 19">KMM216</strain>
    </source>
</reference>
<evidence type="ECO:0000256" key="8">
    <source>
        <dbReference type="ARBA" id="ARBA00023002"/>
    </source>
</evidence>
<comment type="caution">
    <text evidence="16">The sequence shown here is derived from an EMBL/GenBank/DDBJ whole genome shotgun (WGS) entry which is preliminary data.</text>
</comment>
<dbReference type="Pfam" id="PF00393">
    <property type="entry name" value="6PGD"/>
    <property type="match status" value="1"/>
</dbReference>
<dbReference type="EC" id="1.1.1.44" evidence="5 12"/>
<feature type="binding site" description="in other chain" evidence="14">
    <location>
        <position position="260"/>
    </location>
    <ligand>
        <name>substrate</name>
        <note>ligand shared between dimeric partners</note>
    </ligand>
</feature>
<dbReference type="SUPFAM" id="SSF48179">
    <property type="entry name" value="6-phosphogluconate dehydrogenase C-terminal domain-like"/>
    <property type="match status" value="1"/>
</dbReference>
<dbReference type="RefSeq" id="WP_007378052.1">
    <property type="nucleotide sequence ID" value="NZ_JBBMQV010000001.1"/>
</dbReference>
<dbReference type="Proteomes" id="UP000322915">
    <property type="component" value="Unassembled WGS sequence"/>
</dbReference>
<evidence type="ECO:0000256" key="4">
    <source>
        <dbReference type="ARBA" id="ARBA00011738"/>
    </source>
</evidence>
<evidence type="ECO:0000259" key="15">
    <source>
        <dbReference type="SMART" id="SM01350"/>
    </source>
</evidence>
<feature type="binding site" description="in other chain" evidence="14">
    <location>
        <position position="191"/>
    </location>
    <ligand>
        <name>substrate</name>
        <note>ligand shared between dimeric partners</note>
    </ligand>
</feature>
<dbReference type="GO" id="GO:0050661">
    <property type="term" value="F:NADP binding"/>
    <property type="evidence" value="ECO:0007669"/>
    <property type="project" value="InterPro"/>
</dbReference>
<dbReference type="PIRSF" id="PIRSF000109">
    <property type="entry name" value="6PGD"/>
    <property type="match status" value="1"/>
</dbReference>
<dbReference type="Proteomes" id="UP000324162">
    <property type="component" value="Unassembled WGS sequence"/>
</dbReference>
<dbReference type="EMBL" id="SEUK01000053">
    <property type="protein sequence ID" value="KAA1158064.1"/>
    <property type="molecule type" value="Genomic_DNA"/>
</dbReference>
<feature type="binding site" evidence="14">
    <location>
        <position position="428"/>
    </location>
    <ligand>
        <name>substrate</name>
        <note>ligand shared between dimeric partners</note>
    </ligand>
</feature>
<evidence type="ECO:0000256" key="1">
    <source>
        <dbReference type="ARBA" id="ARBA00002526"/>
    </source>
</evidence>
<feature type="binding site" description="in other chain" evidence="14">
    <location>
        <begin position="186"/>
        <end position="187"/>
    </location>
    <ligand>
        <name>substrate</name>
        <note>ligand shared between dimeric partners</note>
    </ligand>
</feature>
<evidence type="ECO:0000313" key="20">
    <source>
        <dbReference type="Proteomes" id="UP000322915"/>
    </source>
</evidence>
<evidence type="ECO:0000256" key="11">
    <source>
        <dbReference type="ARBA" id="ARBA00048640"/>
    </source>
</evidence>
<dbReference type="EMBL" id="JJNZ01000026">
    <property type="protein sequence ID" value="KDC51324.1"/>
    <property type="molecule type" value="Genomic_DNA"/>
</dbReference>
<protein>
    <recommendedName>
        <fullName evidence="6 12">6-phosphogluconate dehydrogenase, decarboxylating</fullName>
        <ecNumber evidence="5 12">1.1.1.44</ecNumber>
    </recommendedName>
</protein>
<feature type="active site" description="Proton acceptor" evidence="13">
    <location>
        <position position="183"/>
    </location>
</feature>
<evidence type="ECO:0000256" key="13">
    <source>
        <dbReference type="PIRSR" id="PIRSR000109-1"/>
    </source>
</evidence>
<dbReference type="Gene3D" id="1.10.1040.10">
    <property type="entry name" value="N-(1-d-carboxylethyl)-l-norvaline Dehydrogenase, domain 2"/>
    <property type="match status" value="1"/>
</dbReference>
<evidence type="ECO:0000313" key="19">
    <source>
        <dbReference type="Proteomes" id="UP000027154"/>
    </source>
</evidence>
<name>A0A063KPE7_9GAMM</name>
<comment type="similarity">
    <text evidence="3 12">Belongs to the 6-phosphogluconate dehydrogenase family.</text>
</comment>
<evidence type="ECO:0000256" key="3">
    <source>
        <dbReference type="ARBA" id="ARBA00008419"/>
    </source>
</evidence>
<feature type="binding site" description="in other chain" evidence="14">
    <location>
        <begin position="129"/>
        <end position="131"/>
    </location>
    <ligand>
        <name>substrate</name>
        <note>ligand shared between dimeric partners</note>
    </ligand>
</feature>
<dbReference type="Proteomes" id="UP000027154">
    <property type="component" value="Unassembled WGS sequence"/>
</dbReference>
<evidence type="ECO:0000256" key="9">
    <source>
        <dbReference type="ARBA" id="ARBA00023064"/>
    </source>
</evidence>
<organism evidence="16 21">
    <name type="scientific">Pseudoalteromonas fuliginea</name>
    <dbReference type="NCBI Taxonomy" id="1872678"/>
    <lineage>
        <taxon>Bacteria</taxon>
        <taxon>Pseudomonadati</taxon>
        <taxon>Pseudomonadota</taxon>
        <taxon>Gammaproteobacteria</taxon>
        <taxon>Alteromonadales</taxon>
        <taxon>Pseudoalteromonadaceae</taxon>
        <taxon>Pseudoalteromonas</taxon>
    </lineage>
</organism>
<comment type="catalytic activity">
    <reaction evidence="11 12">
        <text>6-phospho-D-gluconate + NADP(+) = D-ribulose 5-phosphate + CO2 + NADPH</text>
        <dbReference type="Rhea" id="RHEA:10116"/>
        <dbReference type="ChEBI" id="CHEBI:16526"/>
        <dbReference type="ChEBI" id="CHEBI:57783"/>
        <dbReference type="ChEBI" id="CHEBI:58121"/>
        <dbReference type="ChEBI" id="CHEBI:58349"/>
        <dbReference type="ChEBI" id="CHEBI:58759"/>
        <dbReference type="EC" id="1.1.1.44"/>
    </reaction>
</comment>
<dbReference type="SUPFAM" id="SSF51735">
    <property type="entry name" value="NAD(P)-binding Rossmann-fold domains"/>
    <property type="match status" value="1"/>
</dbReference>
<gene>
    <name evidence="16" type="primary">gndA</name>
    <name evidence="18" type="ORF">DC53_08990</name>
    <name evidence="16" type="ORF">EU508_15805</name>
    <name evidence="17" type="ORF">EU509_04550</name>
</gene>
<dbReference type="Pfam" id="PF03446">
    <property type="entry name" value="NAD_binding_2"/>
    <property type="match status" value="1"/>
</dbReference>
<feature type="domain" description="6-phosphogluconate dehydrogenase C-terminal" evidence="15">
    <location>
        <begin position="179"/>
        <end position="443"/>
    </location>
</feature>
<dbReference type="AlphaFoldDB" id="A0A063KPE7"/>
<evidence type="ECO:0000313" key="17">
    <source>
        <dbReference type="EMBL" id="KAA1162195.1"/>
    </source>
</evidence>
<comment type="subunit">
    <text evidence="4 12">Homodimer.</text>
</comment>
<evidence type="ECO:0000256" key="7">
    <source>
        <dbReference type="ARBA" id="ARBA00022857"/>
    </source>
</evidence>
<evidence type="ECO:0000313" key="18">
    <source>
        <dbReference type="EMBL" id="KDC51324.1"/>
    </source>
</evidence>
<dbReference type="InterPro" id="IPR006113">
    <property type="entry name" value="6PGDH_Gnd/GntZ"/>
</dbReference>
<dbReference type="InterPro" id="IPR013328">
    <property type="entry name" value="6PGD_dom2"/>
</dbReference>
<reference evidence="20 21" key="2">
    <citation type="submission" date="2019-01" db="EMBL/GenBank/DDBJ databases">
        <title>Genome sequences of marine Pseudoalteromonas species.</title>
        <authorList>
            <person name="Boraston A.B."/>
            <person name="Hehemann J.-H."/>
            <person name="Vickers C.J."/>
            <person name="Salama-Alber O."/>
            <person name="Abe K."/>
            <person name="Hettle A.J."/>
        </authorList>
    </citation>
    <scope>NUCLEOTIDE SEQUENCE [LARGE SCALE GENOMIC DNA]</scope>
    <source>
        <strain evidence="16 21">PS42</strain>
        <strain evidence="17 20">PS47</strain>
    </source>
</reference>
<dbReference type="FunFam" id="1.10.1040.10:FF:000032">
    <property type="entry name" value="6-phosphogluconate dehydrogenase, decarboxylating"/>
    <property type="match status" value="1"/>
</dbReference>
<accession>A0A063KPE7</accession>
<dbReference type="GO" id="GO:0019521">
    <property type="term" value="P:D-gluconate metabolic process"/>
    <property type="evidence" value="ECO:0007669"/>
    <property type="project" value="UniProtKB-KW"/>
</dbReference>
<evidence type="ECO:0000256" key="12">
    <source>
        <dbReference type="PIRNR" id="PIRNR000109"/>
    </source>
</evidence>
<dbReference type="InterPro" id="IPR006183">
    <property type="entry name" value="Pgluconate_DH"/>
</dbReference>
<dbReference type="PANTHER" id="PTHR11811">
    <property type="entry name" value="6-PHOSPHOGLUCONATE DEHYDROGENASE"/>
    <property type="match status" value="1"/>
</dbReference>
<comment type="function">
    <text evidence="1 12">Catalyzes the oxidative decarboxylation of 6-phosphogluconate to ribulose 5-phosphate and CO(2), with concomitant reduction of NADP to NADPH.</text>
</comment>
<dbReference type="GO" id="GO:0004616">
    <property type="term" value="F:phosphogluconate dehydrogenase (decarboxylating) activity"/>
    <property type="evidence" value="ECO:0007669"/>
    <property type="project" value="UniProtKB-EC"/>
</dbReference>
<keyword evidence="10 12" id="KW-0570">Pentose shunt</keyword>
<dbReference type="GO" id="GO:0006098">
    <property type="term" value="P:pentose-phosphate shunt"/>
    <property type="evidence" value="ECO:0007669"/>
    <property type="project" value="UniProtKB-UniPathway"/>
</dbReference>
<evidence type="ECO:0000313" key="16">
    <source>
        <dbReference type="EMBL" id="KAA1158064.1"/>
    </source>
</evidence>
<dbReference type="Gene3D" id="3.40.50.720">
    <property type="entry name" value="NAD(P)-binding Rossmann-like Domain"/>
    <property type="match status" value="1"/>
</dbReference>
<dbReference type="InterPro" id="IPR036291">
    <property type="entry name" value="NAD(P)-bd_dom_sf"/>
</dbReference>
<dbReference type="SMART" id="SM01350">
    <property type="entry name" value="6PGD"/>
    <property type="match status" value="1"/>
</dbReference>
<feature type="active site" description="Proton donor" evidence="13">
    <location>
        <position position="190"/>
    </location>
</feature>
<feature type="binding site" description="in other chain" evidence="14">
    <location>
        <position position="287"/>
    </location>
    <ligand>
        <name>substrate</name>
        <note>ligand shared between dimeric partners</note>
    </ligand>
</feature>
<dbReference type="InterPro" id="IPR006115">
    <property type="entry name" value="6PGDH_NADP-bd"/>
</dbReference>
<dbReference type="OrthoDB" id="9804542at2"/>
<dbReference type="EMBL" id="SEUJ01000057">
    <property type="protein sequence ID" value="KAA1162195.1"/>
    <property type="molecule type" value="Genomic_DNA"/>
</dbReference>
<dbReference type="InterPro" id="IPR006114">
    <property type="entry name" value="6PGDH_C"/>
</dbReference>
<proteinExistence type="inferred from homology"/>
<comment type="pathway">
    <text evidence="2 12">Carbohydrate degradation; pentose phosphate pathway; D-ribulose 5-phosphate from D-glucose 6-phosphate (oxidative stage): step 3/3.</text>
</comment>
<evidence type="ECO:0000256" key="5">
    <source>
        <dbReference type="ARBA" id="ARBA00013011"/>
    </source>
</evidence>
<dbReference type="PRINTS" id="PR00076">
    <property type="entry name" value="6PGDHDRGNASE"/>
</dbReference>
<keyword evidence="20" id="KW-1185">Reference proteome</keyword>
<keyword evidence="9" id="KW-0311">Gluconate utilization</keyword>
<evidence type="ECO:0000256" key="10">
    <source>
        <dbReference type="ARBA" id="ARBA00023126"/>
    </source>
</evidence>
<feature type="binding site" evidence="14">
    <location>
        <position position="434"/>
    </location>
    <ligand>
        <name>substrate</name>
        <note>ligand shared between dimeric partners</note>
    </ligand>
</feature>
<dbReference type="NCBIfam" id="NF006765">
    <property type="entry name" value="PRK09287.1"/>
    <property type="match status" value="1"/>
</dbReference>
<evidence type="ECO:0000256" key="14">
    <source>
        <dbReference type="PIRSR" id="PIRSR000109-2"/>
    </source>
</evidence>
<sequence length="457" mass="49459">MQVALVGLGVMGKNLALNLIEKGITLVAYDKNPHAGEELLSCAKSQGMADRLHIVSDLRDMVKRLEVPRSILLLVPAGELVDTVCNELVDAGVDCNDMIVDCGNSNYKDGITRKLKYQNKFEFATMGISGGAEGARHGPAMMASGSEGGWERIEPWFEKVAASYNGDSCFARVGQSASGHFVKMVHNGIEYALMQLIAEVYQLLRLGTGRSPKEVAAIFDDWSKGQLNSYLLSISSHILSLENQKNVPLADLIDNKVGAKGTGLWTAQNALELGIAVPSLVAAVQARHLTNACDTTAAQEMTYATKSTNNVDIDLEELKDAFTLASLLAYRQGLALIKGASRTHQWKVDLSKTLQTWRAGCIIRADYLDSVAQGVEFIDSLDKEAAALRKVTGQAIMSGLAFPVLSSSQTYLATLTTPSNGHLVQAQRDYFGEHGIKTHSGEMCHLTDLVEIDAKVR</sequence>
<keyword evidence="7 12" id="KW-0521">NADP</keyword>